<reference evidence="1 2" key="1">
    <citation type="journal article" date="2018" name="PLoS ONE">
        <title>The draft genome of Kipferlia bialata reveals reductive genome evolution in fornicate parasites.</title>
        <authorList>
            <person name="Tanifuji G."/>
            <person name="Takabayashi S."/>
            <person name="Kume K."/>
            <person name="Takagi M."/>
            <person name="Nakayama T."/>
            <person name="Kamikawa R."/>
            <person name="Inagaki Y."/>
            <person name="Hashimoto T."/>
        </authorList>
    </citation>
    <scope>NUCLEOTIDE SEQUENCE [LARGE SCALE GENOMIC DNA]</scope>
    <source>
        <strain evidence="1">NY0173</strain>
    </source>
</reference>
<accession>A0A9K3D7Z0</accession>
<organism evidence="1 2">
    <name type="scientific">Kipferlia bialata</name>
    <dbReference type="NCBI Taxonomy" id="797122"/>
    <lineage>
        <taxon>Eukaryota</taxon>
        <taxon>Metamonada</taxon>
        <taxon>Carpediemonas-like organisms</taxon>
        <taxon>Kipferlia</taxon>
    </lineage>
</organism>
<comment type="caution">
    <text evidence="1">The sequence shown here is derived from an EMBL/GenBank/DDBJ whole genome shotgun (WGS) entry which is preliminary data.</text>
</comment>
<evidence type="ECO:0000313" key="1">
    <source>
        <dbReference type="EMBL" id="GIQ90302.1"/>
    </source>
</evidence>
<sequence>FHLTGAMLVARALTRAQEILDKTHPFKLGSLGETDDVPHQMEEAARVEGERVVEALDQYFGRSDGFRQVALEEVTTILGRVM</sequence>
<dbReference type="EMBL" id="BDIP01006015">
    <property type="protein sequence ID" value="GIQ90302.1"/>
    <property type="molecule type" value="Genomic_DNA"/>
</dbReference>
<feature type="non-terminal residue" evidence="1">
    <location>
        <position position="1"/>
    </location>
</feature>
<dbReference type="AlphaFoldDB" id="A0A9K3D7Z0"/>
<evidence type="ECO:0000313" key="2">
    <source>
        <dbReference type="Proteomes" id="UP000265618"/>
    </source>
</evidence>
<keyword evidence="2" id="KW-1185">Reference proteome</keyword>
<gene>
    <name evidence="1" type="ORF">KIPB_013044</name>
</gene>
<name>A0A9K3D7Z0_9EUKA</name>
<protein>
    <submittedName>
        <fullName evidence="1">Uncharacterized protein</fullName>
    </submittedName>
</protein>
<proteinExistence type="predicted"/>
<dbReference type="Proteomes" id="UP000265618">
    <property type="component" value="Unassembled WGS sequence"/>
</dbReference>